<comment type="caution">
    <text evidence="1">The sequence shown here is derived from an EMBL/GenBank/DDBJ whole genome shotgun (WGS) entry which is preliminary data.</text>
</comment>
<dbReference type="OrthoDB" id="8760017at2"/>
<gene>
    <name evidence="1" type="ORF">GJV26_18715</name>
</gene>
<dbReference type="EMBL" id="WNWM01000002">
    <property type="protein sequence ID" value="MUI14474.1"/>
    <property type="molecule type" value="Genomic_DNA"/>
</dbReference>
<reference evidence="1 2" key="1">
    <citation type="submission" date="2019-11" db="EMBL/GenBank/DDBJ databases">
        <title>Draft Genome Sequences of Six Type Strains of the Genus Massilia.</title>
        <authorList>
            <person name="Miess H."/>
            <person name="Frediansyah A."/>
            <person name="Goeker M."/>
            <person name="Gross H."/>
        </authorList>
    </citation>
    <scope>NUCLEOTIDE SEQUENCE [LARGE SCALE GENOMIC DNA]</scope>
    <source>
        <strain evidence="1 2">DSM 17513</strain>
    </source>
</reference>
<organism evidence="1 2">
    <name type="scientific">Pseudoduganella dura</name>
    <dbReference type="NCBI Taxonomy" id="321982"/>
    <lineage>
        <taxon>Bacteria</taxon>
        <taxon>Pseudomonadati</taxon>
        <taxon>Pseudomonadota</taxon>
        <taxon>Betaproteobacteria</taxon>
        <taxon>Burkholderiales</taxon>
        <taxon>Oxalobacteraceae</taxon>
        <taxon>Telluria group</taxon>
        <taxon>Pseudoduganella</taxon>
    </lineage>
</organism>
<evidence type="ECO:0000313" key="1">
    <source>
        <dbReference type="EMBL" id="MUI14474.1"/>
    </source>
</evidence>
<proteinExistence type="predicted"/>
<dbReference type="RefSeq" id="WP_155710169.1">
    <property type="nucleotide sequence ID" value="NZ_BMWU01000053.1"/>
</dbReference>
<sequence>MLLERRNDVETAWTIQRAVRIEQQEGAVKAWTYLAVRGISTNAICRVLGLHGGVPLRRAFECHAMDDL</sequence>
<dbReference type="Proteomes" id="UP000431684">
    <property type="component" value="Unassembled WGS sequence"/>
</dbReference>
<accession>A0A6I3XC20</accession>
<protein>
    <submittedName>
        <fullName evidence="1">Uncharacterized protein</fullName>
    </submittedName>
</protein>
<evidence type="ECO:0000313" key="2">
    <source>
        <dbReference type="Proteomes" id="UP000431684"/>
    </source>
</evidence>
<name>A0A6I3XC20_9BURK</name>
<keyword evidence="2" id="KW-1185">Reference proteome</keyword>
<dbReference type="AlphaFoldDB" id="A0A6I3XC20"/>